<protein>
    <submittedName>
        <fullName evidence="1">Uncharacterized protein</fullName>
    </submittedName>
</protein>
<dbReference type="AlphaFoldDB" id="A0A8S9S2J2"/>
<dbReference type="Proteomes" id="UP000712600">
    <property type="component" value="Unassembled WGS sequence"/>
</dbReference>
<gene>
    <name evidence="1" type="ORF">F2Q69_00027268</name>
</gene>
<comment type="caution">
    <text evidence="1">The sequence shown here is derived from an EMBL/GenBank/DDBJ whole genome shotgun (WGS) entry which is preliminary data.</text>
</comment>
<dbReference type="EMBL" id="QGKX02000088">
    <property type="protein sequence ID" value="KAF3587795.1"/>
    <property type="molecule type" value="Genomic_DNA"/>
</dbReference>
<reference evidence="1" key="1">
    <citation type="submission" date="2019-12" db="EMBL/GenBank/DDBJ databases">
        <title>Genome sequencing and annotation of Brassica cretica.</title>
        <authorList>
            <person name="Studholme D.J."/>
            <person name="Sarris P."/>
        </authorList>
    </citation>
    <scope>NUCLEOTIDE SEQUENCE</scope>
    <source>
        <strain evidence="1">PFS-109/04</strain>
        <tissue evidence="1">Leaf</tissue>
    </source>
</reference>
<sequence length="126" mass="13485">MVNSWEPLYSENYMKAKKTNKKFDFKIVSHHTAENYMKAKKTNKKFDFKVFTDTGPKTSLITDGTQQIAGGGDGTTGGTDEDLEAALFLASSISDSVSASNPIAAPTGAVSFSGDDCGEVTIVEEC</sequence>
<evidence type="ECO:0000313" key="2">
    <source>
        <dbReference type="Proteomes" id="UP000712600"/>
    </source>
</evidence>
<organism evidence="1 2">
    <name type="scientific">Brassica cretica</name>
    <name type="common">Mustard</name>
    <dbReference type="NCBI Taxonomy" id="69181"/>
    <lineage>
        <taxon>Eukaryota</taxon>
        <taxon>Viridiplantae</taxon>
        <taxon>Streptophyta</taxon>
        <taxon>Embryophyta</taxon>
        <taxon>Tracheophyta</taxon>
        <taxon>Spermatophyta</taxon>
        <taxon>Magnoliopsida</taxon>
        <taxon>eudicotyledons</taxon>
        <taxon>Gunneridae</taxon>
        <taxon>Pentapetalae</taxon>
        <taxon>rosids</taxon>
        <taxon>malvids</taxon>
        <taxon>Brassicales</taxon>
        <taxon>Brassicaceae</taxon>
        <taxon>Brassiceae</taxon>
        <taxon>Brassica</taxon>
    </lineage>
</organism>
<accession>A0A8S9S2J2</accession>
<proteinExistence type="predicted"/>
<name>A0A8S9S2J2_BRACR</name>
<evidence type="ECO:0000313" key="1">
    <source>
        <dbReference type="EMBL" id="KAF3587795.1"/>
    </source>
</evidence>